<sequence>MIAQIAEAMGWHGSFLKSICDPSHSYHFTSNTTALSLDWKTNRLTGDLKFAKKITCHLNSREGSCDEYEERQRLHAVNSRNWYSFKRVHLRKRVRLKIPSPRRFLMRKVKLVSAVRLPCAKVLKKEGQARFGDLFAGNYLFMQVNPTPLK</sequence>
<evidence type="ECO:0000313" key="1">
    <source>
        <dbReference type="EMBL" id="KAF9666333.1"/>
    </source>
</evidence>
<gene>
    <name evidence="1" type="ORF">SADUNF_Sadunf16G0218700</name>
</gene>
<dbReference type="OrthoDB" id="1932414at2759"/>
<accession>A0A835JCJ1</accession>
<organism evidence="1 2">
    <name type="scientific">Salix dunnii</name>
    <dbReference type="NCBI Taxonomy" id="1413687"/>
    <lineage>
        <taxon>Eukaryota</taxon>
        <taxon>Viridiplantae</taxon>
        <taxon>Streptophyta</taxon>
        <taxon>Embryophyta</taxon>
        <taxon>Tracheophyta</taxon>
        <taxon>Spermatophyta</taxon>
        <taxon>Magnoliopsida</taxon>
        <taxon>eudicotyledons</taxon>
        <taxon>Gunneridae</taxon>
        <taxon>Pentapetalae</taxon>
        <taxon>rosids</taxon>
        <taxon>fabids</taxon>
        <taxon>Malpighiales</taxon>
        <taxon>Salicaceae</taxon>
        <taxon>Saliceae</taxon>
        <taxon>Salix</taxon>
    </lineage>
</organism>
<reference evidence="1 2" key="1">
    <citation type="submission" date="2020-10" db="EMBL/GenBank/DDBJ databases">
        <title>Plant Genome Project.</title>
        <authorList>
            <person name="Zhang R.-G."/>
        </authorList>
    </citation>
    <scope>NUCLEOTIDE SEQUENCE [LARGE SCALE GENOMIC DNA]</scope>
    <source>
        <strain evidence="1">FAFU-HL-1</strain>
        <tissue evidence="1">Leaf</tissue>
    </source>
</reference>
<protein>
    <submittedName>
        <fullName evidence="1">Uncharacterized protein</fullName>
    </submittedName>
</protein>
<dbReference type="AlphaFoldDB" id="A0A835JCJ1"/>
<keyword evidence="2" id="KW-1185">Reference proteome</keyword>
<dbReference type="PANTHER" id="PTHR36795">
    <property type="entry name" value="OS01G0938400 PROTEIN"/>
    <property type="match status" value="1"/>
</dbReference>
<dbReference type="EMBL" id="JADGMS010000016">
    <property type="protein sequence ID" value="KAF9666333.1"/>
    <property type="molecule type" value="Genomic_DNA"/>
</dbReference>
<evidence type="ECO:0000313" key="2">
    <source>
        <dbReference type="Proteomes" id="UP000657918"/>
    </source>
</evidence>
<name>A0A835JCJ1_9ROSI</name>
<proteinExistence type="predicted"/>
<comment type="caution">
    <text evidence="1">The sequence shown here is derived from an EMBL/GenBank/DDBJ whole genome shotgun (WGS) entry which is preliminary data.</text>
</comment>
<dbReference type="Proteomes" id="UP000657918">
    <property type="component" value="Chromosome 16"/>
</dbReference>
<dbReference type="PANTHER" id="PTHR36795:SF2">
    <property type="entry name" value="OS01G0938400 PROTEIN"/>
    <property type="match status" value="1"/>
</dbReference>